<keyword evidence="5" id="KW-1003">Cell membrane</keyword>
<evidence type="ECO:0000256" key="2">
    <source>
        <dbReference type="ARBA" id="ARBA00008417"/>
    </source>
</evidence>
<evidence type="ECO:0000256" key="3">
    <source>
        <dbReference type="ARBA" id="ARBA00022106"/>
    </source>
</evidence>
<dbReference type="InterPro" id="IPR045070">
    <property type="entry name" value="MATE_MepA-like"/>
</dbReference>
<feature type="transmembrane region" description="Helical" evidence="10">
    <location>
        <begin position="398"/>
        <end position="417"/>
    </location>
</feature>
<evidence type="ECO:0000256" key="9">
    <source>
        <dbReference type="ARBA" id="ARBA00023251"/>
    </source>
</evidence>
<gene>
    <name evidence="11" type="ORF">H9888_04120</name>
</gene>
<dbReference type="GO" id="GO:0046677">
    <property type="term" value="P:response to antibiotic"/>
    <property type="evidence" value="ECO:0007669"/>
    <property type="project" value="UniProtKB-KW"/>
</dbReference>
<feature type="transmembrane region" description="Helical" evidence="10">
    <location>
        <begin position="247"/>
        <end position="265"/>
    </location>
</feature>
<keyword evidence="4" id="KW-0813">Transport</keyword>
<evidence type="ECO:0000256" key="4">
    <source>
        <dbReference type="ARBA" id="ARBA00022448"/>
    </source>
</evidence>
<comment type="similarity">
    <text evidence="2">Belongs to the multi antimicrobial extrusion (MATE) (TC 2.A.66.1) family. MepA subfamily.</text>
</comment>
<dbReference type="CDD" id="cd13143">
    <property type="entry name" value="MATE_MepA_like"/>
    <property type="match status" value="1"/>
</dbReference>
<dbReference type="EMBL" id="DXHL01000021">
    <property type="protein sequence ID" value="HIW10671.1"/>
    <property type="molecule type" value="Genomic_DNA"/>
</dbReference>
<comment type="caution">
    <text evidence="11">The sequence shown here is derived from an EMBL/GenBank/DDBJ whole genome shotgun (WGS) entry which is preliminary data.</text>
</comment>
<organism evidence="11 12">
    <name type="scientific">Candidatus Rikenella faecigallinarum</name>
    <dbReference type="NCBI Taxonomy" id="2838745"/>
    <lineage>
        <taxon>Bacteria</taxon>
        <taxon>Pseudomonadati</taxon>
        <taxon>Bacteroidota</taxon>
        <taxon>Bacteroidia</taxon>
        <taxon>Bacteroidales</taxon>
        <taxon>Rikenellaceae</taxon>
        <taxon>Rikenella</taxon>
    </lineage>
</organism>
<dbReference type="InterPro" id="IPR002528">
    <property type="entry name" value="MATE_fam"/>
</dbReference>
<keyword evidence="8 10" id="KW-0472">Membrane</keyword>
<evidence type="ECO:0000256" key="10">
    <source>
        <dbReference type="SAM" id="Phobius"/>
    </source>
</evidence>
<dbReference type="Proteomes" id="UP000823926">
    <property type="component" value="Unassembled WGS sequence"/>
</dbReference>
<feature type="transmembrane region" description="Helical" evidence="10">
    <location>
        <begin position="95"/>
        <end position="117"/>
    </location>
</feature>
<dbReference type="AlphaFoldDB" id="A0A9D1QDA7"/>
<dbReference type="PIRSF" id="PIRSF006603">
    <property type="entry name" value="DinF"/>
    <property type="match status" value="1"/>
</dbReference>
<keyword evidence="9" id="KW-0046">Antibiotic resistance</keyword>
<dbReference type="GO" id="GO:0005886">
    <property type="term" value="C:plasma membrane"/>
    <property type="evidence" value="ECO:0007669"/>
    <property type="project" value="UniProtKB-SubCell"/>
</dbReference>
<dbReference type="PANTHER" id="PTHR43823:SF3">
    <property type="entry name" value="MULTIDRUG EXPORT PROTEIN MEPA"/>
    <property type="match status" value="1"/>
</dbReference>
<protein>
    <recommendedName>
        <fullName evidence="3">Multidrug export protein MepA</fullName>
    </recommendedName>
</protein>
<feature type="transmembrane region" description="Helical" evidence="10">
    <location>
        <begin position="137"/>
        <end position="158"/>
    </location>
</feature>
<evidence type="ECO:0000313" key="11">
    <source>
        <dbReference type="EMBL" id="HIW10671.1"/>
    </source>
</evidence>
<proteinExistence type="inferred from homology"/>
<dbReference type="GO" id="GO:0042910">
    <property type="term" value="F:xenobiotic transmembrane transporter activity"/>
    <property type="evidence" value="ECO:0007669"/>
    <property type="project" value="InterPro"/>
</dbReference>
<dbReference type="Pfam" id="PF01554">
    <property type="entry name" value="MatE"/>
    <property type="match status" value="2"/>
</dbReference>
<dbReference type="PANTHER" id="PTHR43823">
    <property type="entry name" value="SPORULATION PROTEIN YKVU"/>
    <property type="match status" value="1"/>
</dbReference>
<evidence type="ECO:0000256" key="8">
    <source>
        <dbReference type="ARBA" id="ARBA00023136"/>
    </source>
</evidence>
<feature type="transmembrane region" description="Helical" evidence="10">
    <location>
        <begin position="170"/>
        <end position="191"/>
    </location>
</feature>
<feature type="transmembrane region" description="Helical" evidence="10">
    <location>
        <begin position="320"/>
        <end position="343"/>
    </location>
</feature>
<feature type="transmembrane region" description="Helical" evidence="10">
    <location>
        <begin position="61"/>
        <end position="83"/>
    </location>
</feature>
<sequence length="460" mass="49694">MGEQVIDFRNGKITVLFKQLFFPTVLGMLSMSAVTTIDGIFVGHGVGSDGIAAVNICVPLLMGLMGVGLMMGSGCSVMASIYLSQGKRLLARIGVTQALLFVTLISLIAGGGVMVFPERVARLLGASELLMPMVVDYLVWFAPSLLFELWMAVALFALRLDGAPKLAMWCNVIAAVVNILLDWLFIFPFGWGVRGAALATSVSCLAGAAVAVVYLGVFARNTRLCVLRLNRKDCLLWIRNTVAQCKIGLSTLFGEMTMALLLFVGNHVFMHYLGDEGVGAFGLSCYFLPFVFMIGNAIAQSVQPIISYNFGTGSRERVHTALRVSVMAAVGCGVVSTAGFVFLPEVLVGVFLPLDDAAARIAIDGFPYYGVGFVFFILNLTIIGYYQSIERIKPAITFAMLRGLFFLVPCFVVLPKVAGVTGIWLALPVSEILTSLCMVVMLWKQSLLPHSPYGNTHVFE</sequence>
<evidence type="ECO:0000256" key="5">
    <source>
        <dbReference type="ARBA" id="ARBA00022475"/>
    </source>
</evidence>
<name>A0A9D1QDA7_9BACT</name>
<feature type="transmembrane region" description="Helical" evidence="10">
    <location>
        <begin position="366"/>
        <end position="386"/>
    </location>
</feature>
<accession>A0A9D1QDA7</accession>
<dbReference type="InterPro" id="IPR051327">
    <property type="entry name" value="MATE_MepA_subfamily"/>
</dbReference>
<dbReference type="InterPro" id="IPR048279">
    <property type="entry name" value="MdtK-like"/>
</dbReference>
<feature type="transmembrane region" description="Helical" evidence="10">
    <location>
        <begin position="197"/>
        <end position="219"/>
    </location>
</feature>
<comment type="subcellular location">
    <subcellularLocation>
        <location evidence="1">Cell membrane</location>
        <topology evidence="1">Multi-pass membrane protein</topology>
    </subcellularLocation>
</comment>
<evidence type="ECO:0000256" key="7">
    <source>
        <dbReference type="ARBA" id="ARBA00022989"/>
    </source>
</evidence>
<reference evidence="11" key="2">
    <citation type="submission" date="2021-04" db="EMBL/GenBank/DDBJ databases">
        <authorList>
            <person name="Gilroy R."/>
        </authorList>
    </citation>
    <scope>NUCLEOTIDE SEQUENCE</scope>
    <source>
        <strain evidence="11">ChiBcec15-1070</strain>
    </source>
</reference>
<reference evidence="11" key="1">
    <citation type="journal article" date="2021" name="PeerJ">
        <title>Extensive microbial diversity within the chicken gut microbiome revealed by metagenomics and culture.</title>
        <authorList>
            <person name="Gilroy R."/>
            <person name="Ravi A."/>
            <person name="Getino M."/>
            <person name="Pursley I."/>
            <person name="Horton D.L."/>
            <person name="Alikhan N.F."/>
            <person name="Baker D."/>
            <person name="Gharbi K."/>
            <person name="Hall N."/>
            <person name="Watson M."/>
            <person name="Adriaenssens E.M."/>
            <person name="Foster-Nyarko E."/>
            <person name="Jarju S."/>
            <person name="Secka A."/>
            <person name="Antonio M."/>
            <person name="Oren A."/>
            <person name="Chaudhuri R.R."/>
            <person name="La Ragione R."/>
            <person name="Hildebrand F."/>
            <person name="Pallen M.J."/>
        </authorList>
    </citation>
    <scope>NUCLEOTIDE SEQUENCE</scope>
    <source>
        <strain evidence="11">ChiBcec15-1070</strain>
    </source>
</reference>
<keyword evidence="6 10" id="KW-0812">Transmembrane</keyword>
<feature type="transmembrane region" description="Helical" evidence="10">
    <location>
        <begin position="20"/>
        <end position="41"/>
    </location>
</feature>
<dbReference type="GO" id="GO:0015297">
    <property type="term" value="F:antiporter activity"/>
    <property type="evidence" value="ECO:0007669"/>
    <property type="project" value="InterPro"/>
</dbReference>
<evidence type="ECO:0000256" key="6">
    <source>
        <dbReference type="ARBA" id="ARBA00022692"/>
    </source>
</evidence>
<evidence type="ECO:0000313" key="12">
    <source>
        <dbReference type="Proteomes" id="UP000823926"/>
    </source>
</evidence>
<keyword evidence="7 10" id="KW-1133">Transmembrane helix</keyword>
<evidence type="ECO:0000256" key="1">
    <source>
        <dbReference type="ARBA" id="ARBA00004651"/>
    </source>
</evidence>